<sequence>MAETTNKQPSDEEEEEEEDYMGDLSQFLPPEATASSKSSVKVSANNTQISQPSDKKRKTLNWQEQRKLKRENRQEEEDRNTLASLESAIPQSNIGFKLLKQMGYTPGSTLGKEGSGLAEPVGLEIRRTRAGIGREDSRKEKRKREEERMEWERGKEEALMEDFGCRHKEQWRSRRIVVNYHKAKAALEQLENKEVVAEADKDEEDAENEEEEEEIITEEDLQDILIKLREEYQYCLFCGCQYESMEALLSNCPGTNEDDH</sequence>
<proteinExistence type="predicted"/>
<protein>
    <submittedName>
        <fullName evidence="1">G patch domain-containing protein 11</fullName>
    </submittedName>
</protein>
<evidence type="ECO:0000313" key="2">
    <source>
        <dbReference type="Proteomes" id="UP001060215"/>
    </source>
</evidence>
<evidence type="ECO:0000313" key="1">
    <source>
        <dbReference type="EMBL" id="KAI8017112.1"/>
    </source>
</evidence>
<accession>A0ACC0HX87</accession>
<name>A0ACC0HX87_9ERIC</name>
<reference evidence="1 2" key="1">
    <citation type="journal article" date="2022" name="Plant J.">
        <title>Chromosome-level genome of Camellia lanceoleosa provides a valuable resource for understanding genome evolution and self-incompatibility.</title>
        <authorList>
            <person name="Gong W."/>
            <person name="Xiao S."/>
            <person name="Wang L."/>
            <person name="Liao Z."/>
            <person name="Chang Y."/>
            <person name="Mo W."/>
            <person name="Hu G."/>
            <person name="Li W."/>
            <person name="Zhao G."/>
            <person name="Zhu H."/>
            <person name="Hu X."/>
            <person name="Ji K."/>
            <person name="Xiang X."/>
            <person name="Song Q."/>
            <person name="Yuan D."/>
            <person name="Jin S."/>
            <person name="Zhang L."/>
        </authorList>
    </citation>
    <scope>NUCLEOTIDE SEQUENCE [LARGE SCALE GENOMIC DNA]</scope>
    <source>
        <strain evidence="1">SQ_2022a</strain>
    </source>
</reference>
<comment type="caution">
    <text evidence="1">The sequence shown here is derived from an EMBL/GenBank/DDBJ whole genome shotgun (WGS) entry which is preliminary data.</text>
</comment>
<keyword evidence="2" id="KW-1185">Reference proteome</keyword>
<dbReference type="Proteomes" id="UP001060215">
    <property type="component" value="Chromosome 2"/>
</dbReference>
<gene>
    <name evidence="1" type="ORF">LOK49_LG04G00724</name>
</gene>
<organism evidence="1 2">
    <name type="scientific">Camellia lanceoleosa</name>
    <dbReference type="NCBI Taxonomy" id="1840588"/>
    <lineage>
        <taxon>Eukaryota</taxon>
        <taxon>Viridiplantae</taxon>
        <taxon>Streptophyta</taxon>
        <taxon>Embryophyta</taxon>
        <taxon>Tracheophyta</taxon>
        <taxon>Spermatophyta</taxon>
        <taxon>Magnoliopsida</taxon>
        <taxon>eudicotyledons</taxon>
        <taxon>Gunneridae</taxon>
        <taxon>Pentapetalae</taxon>
        <taxon>asterids</taxon>
        <taxon>Ericales</taxon>
        <taxon>Theaceae</taxon>
        <taxon>Camellia</taxon>
    </lineage>
</organism>
<dbReference type="EMBL" id="CM045759">
    <property type="protein sequence ID" value="KAI8017112.1"/>
    <property type="molecule type" value="Genomic_DNA"/>
</dbReference>